<dbReference type="Proteomes" id="UP001321760">
    <property type="component" value="Unassembled WGS sequence"/>
</dbReference>
<comment type="caution">
    <text evidence="2">The sequence shown here is derived from an EMBL/GenBank/DDBJ whole genome shotgun (WGS) entry which is preliminary data.</text>
</comment>
<gene>
    <name evidence="2" type="ORF">QBC34DRAFT_42343</name>
</gene>
<keyword evidence="3" id="KW-1185">Reference proteome</keyword>
<evidence type="ECO:0000313" key="2">
    <source>
        <dbReference type="EMBL" id="KAK4452247.1"/>
    </source>
</evidence>
<organism evidence="2 3">
    <name type="scientific">Podospora aff. communis PSN243</name>
    <dbReference type="NCBI Taxonomy" id="3040156"/>
    <lineage>
        <taxon>Eukaryota</taxon>
        <taxon>Fungi</taxon>
        <taxon>Dikarya</taxon>
        <taxon>Ascomycota</taxon>
        <taxon>Pezizomycotina</taxon>
        <taxon>Sordariomycetes</taxon>
        <taxon>Sordariomycetidae</taxon>
        <taxon>Sordariales</taxon>
        <taxon>Podosporaceae</taxon>
        <taxon>Podospora</taxon>
    </lineage>
</organism>
<name>A0AAV9GW01_9PEZI</name>
<evidence type="ECO:0000256" key="1">
    <source>
        <dbReference type="SAM" id="SignalP"/>
    </source>
</evidence>
<evidence type="ECO:0008006" key="4">
    <source>
        <dbReference type="Google" id="ProtNLM"/>
    </source>
</evidence>
<sequence length="167" mass="17791">MKFSLSSIALGFIAICHWSPAAASPVEPVGSHDVPLALLHSRETNPLGYGPYEQFWNTSAEGTHSEWKRQTGGGCTAPVGSLSAWMLHTTACTGTPATTWVNPGAGACLKHVVGGVVKDINRLKWDGAPCVLFLYNSDDCTNPIGAPQVPACYWSVGSPFRSFRVLC</sequence>
<reference evidence="2" key="1">
    <citation type="journal article" date="2023" name="Mol. Phylogenet. Evol.">
        <title>Genome-scale phylogeny and comparative genomics of the fungal order Sordariales.</title>
        <authorList>
            <person name="Hensen N."/>
            <person name="Bonometti L."/>
            <person name="Westerberg I."/>
            <person name="Brannstrom I.O."/>
            <person name="Guillou S."/>
            <person name="Cros-Aarteil S."/>
            <person name="Calhoun S."/>
            <person name="Haridas S."/>
            <person name="Kuo A."/>
            <person name="Mondo S."/>
            <person name="Pangilinan J."/>
            <person name="Riley R."/>
            <person name="LaButti K."/>
            <person name="Andreopoulos B."/>
            <person name="Lipzen A."/>
            <person name="Chen C."/>
            <person name="Yan M."/>
            <person name="Daum C."/>
            <person name="Ng V."/>
            <person name="Clum A."/>
            <person name="Steindorff A."/>
            <person name="Ohm R.A."/>
            <person name="Martin F."/>
            <person name="Silar P."/>
            <person name="Natvig D.O."/>
            <person name="Lalanne C."/>
            <person name="Gautier V."/>
            <person name="Ament-Velasquez S.L."/>
            <person name="Kruys A."/>
            <person name="Hutchinson M.I."/>
            <person name="Powell A.J."/>
            <person name="Barry K."/>
            <person name="Miller A.N."/>
            <person name="Grigoriev I.V."/>
            <person name="Debuchy R."/>
            <person name="Gladieux P."/>
            <person name="Hiltunen Thoren M."/>
            <person name="Johannesson H."/>
        </authorList>
    </citation>
    <scope>NUCLEOTIDE SEQUENCE</scope>
    <source>
        <strain evidence="2">PSN243</strain>
    </source>
</reference>
<feature type="signal peptide" evidence="1">
    <location>
        <begin position="1"/>
        <end position="23"/>
    </location>
</feature>
<dbReference type="AlphaFoldDB" id="A0AAV9GW01"/>
<keyword evidence="1" id="KW-0732">Signal</keyword>
<reference evidence="2" key="2">
    <citation type="submission" date="2023-05" db="EMBL/GenBank/DDBJ databases">
        <authorList>
            <consortium name="Lawrence Berkeley National Laboratory"/>
            <person name="Steindorff A."/>
            <person name="Hensen N."/>
            <person name="Bonometti L."/>
            <person name="Westerberg I."/>
            <person name="Brannstrom I.O."/>
            <person name="Guillou S."/>
            <person name="Cros-Aarteil S."/>
            <person name="Calhoun S."/>
            <person name="Haridas S."/>
            <person name="Kuo A."/>
            <person name="Mondo S."/>
            <person name="Pangilinan J."/>
            <person name="Riley R."/>
            <person name="Labutti K."/>
            <person name="Andreopoulos B."/>
            <person name="Lipzen A."/>
            <person name="Chen C."/>
            <person name="Yanf M."/>
            <person name="Daum C."/>
            <person name="Ng V."/>
            <person name="Clum A."/>
            <person name="Ohm R."/>
            <person name="Martin F."/>
            <person name="Silar P."/>
            <person name="Natvig D."/>
            <person name="Lalanne C."/>
            <person name="Gautier V."/>
            <person name="Ament-Velasquez S.L."/>
            <person name="Kruys A."/>
            <person name="Hutchinson M.I."/>
            <person name="Powell A.J."/>
            <person name="Barry K."/>
            <person name="Miller A.N."/>
            <person name="Grigoriev I.V."/>
            <person name="Debuchy R."/>
            <person name="Gladieux P."/>
            <person name="Thoren M.H."/>
            <person name="Johannesson H."/>
        </authorList>
    </citation>
    <scope>NUCLEOTIDE SEQUENCE</scope>
    <source>
        <strain evidence="2">PSN243</strain>
    </source>
</reference>
<dbReference type="EMBL" id="MU865925">
    <property type="protein sequence ID" value="KAK4452247.1"/>
    <property type="molecule type" value="Genomic_DNA"/>
</dbReference>
<protein>
    <recommendedName>
        <fullName evidence="4">Secreted protein</fullName>
    </recommendedName>
</protein>
<evidence type="ECO:0000313" key="3">
    <source>
        <dbReference type="Proteomes" id="UP001321760"/>
    </source>
</evidence>
<accession>A0AAV9GW01</accession>
<proteinExistence type="predicted"/>
<feature type="chain" id="PRO_5044024060" description="Secreted protein" evidence="1">
    <location>
        <begin position="24"/>
        <end position="167"/>
    </location>
</feature>